<keyword evidence="6 7" id="KW-0472">Membrane</keyword>
<evidence type="ECO:0000256" key="2">
    <source>
        <dbReference type="ARBA" id="ARBA00006679"/>
    </source>
</evidence>
<comment type="subcellular location">
    <subcellularLocation>
        <location evidence="1">Cell membrane</location>
        <topology evidence="1">Multi-pass membrane protein</topology>
    </subcellularLocation>
</comment>
<dbReference type="Proteomes" id="UP000715441">
    <property type="component" value="Unassembled WGS sequence"/>
</dbReference>
<evidence type="ECO:0000256" key="1">
    <source>
        <dbReference type="ARBA" id="ARBA00004651"/>
    </source>
</evidence>
<dbReference type="InterPro" id="IPR051907">
    <property type="entry name" value="DoxX-like_oxidoreductase"/>
</dbReference>
<keyword evidence="9" id="KW-1185">Reference proteome</keyword>
<reference evidence="8 9" key="1">
    <citation type="submission" date="2020-04" db="EMBL/GenBank/DDBJ databases">
        <title>Novel species.</title>
        <authorList>
            <person name="Teo W.F.A."/>
            <person name="Lipun K."/>
            <person name="Srisuk N."/>
            <person name="Duangmal K."/>
        </authorList>
    </citation>
    <scope>NUCLEOTIDE SEQUENCE [LARGE SCALE GENOMIC DNA]</scope>
    <source>
        <strain evidence="8 9">K13G38</strain>
    </source>
</reference>
<evidence type="ECO:0000256" key="4">
    <source>
        <dbReference type="ARBA" id="ARBA00022692"/>
    </source>
</evidence>
<gene>
    <name evidence="8" type="ORF">HFP15_24585</name>
</gene>
<dbReference type="Pfam" id="PF07681">
    <property type="entry name" value="DoxX"/>
    <property type="match status" value="1"/>
</dbReference>
<evidence type="ECO:0000313" key="9">
    <source>
        <dbReference type="Proteomes" id="UP000715441"/>
    </source>
</evidence>
<evidence type="ECO:0000313" key="8">
    <source>
        <dbReference type="EMBL" id="NKQ56062.1"/>
    </source>
</evidence>
<comment type="similarity">
    <text evidence="2">Belongs to the DoxX family.</text>
</comment>
<sequence length="174" mass="17573">MSTTVSAETTATTTAYRTPQVDLALLLVRIVPFGVLAVFGAQKLFGAFGGGGLTATEASFAQMGYHPPLFFALLGGGCEFAGGLLLLFGALTPLAAAMVMGVMINAFAAVADKPLETAALPVILLVIAAALAFSGPGRFSLDAGRPWQRTGFTWGGVSVALAVVTAGASLVVAH</sequence>
<dbReference type="RefSeq" id="WP_168519090.1">
    <property type="nucleotide sequence ID" value="NZ_JAAXLS010000019.1"/>
</dbReference>
<dbReference type="PANTHER" id="PTHR33452">
    <property type="entry name" value="OXIDOREDUCTASE CATD-RELATED"/>
    <property type="match status" value="1"/>
</dbReference>
<dbReference type="PANTHER" id="PTHR33452:SF1">
    <property type="entry name" value="INNER MEMBRANE PROTEIN YPHA-RELATED"/>
    <property type="match status" value="1"/>
</dbReference>
<proteinExistence type="inferred from homology"/>
<name>A0ABX1JCR1_9PSEU</name>
<keyword evidence="4 7" id="KW-0812">Transmembrane</keyword>
<keyword evidence="5 7" id="KW-1133">Transmembrane helix</keyword>
<comment type="caution">
    <text evidence="8">The sequence shown here is derived from an EMBL/GenBank/DDBJ whole genome shotgun (WGS) entry which is preliminary data.</text>
</comment>
<keyword evidence="3" id="KW-1003">Cell membrane</keyword>
<feature type="transmembrane region" description="Helical" evidence="7">
    <location>
        <begin position="118"/>
        <end position="139"/>
    </location>
</feature>
<evidence type="ECO:0000256" key="7">
    <source>
        <dbReference type="SAM" id="Phobius"/>
    </source>
</evidence>
<dbReference type="InterPro" id="IPR032808">
    <property type="entry name" value="DoxX"/>
</dbReference>
<feature type="transmembrane region" description="Helical" evidence="7">
    <location>
        <begin position="151"/>
        <end position="173"/>
    </location>
</feature>
<dbReference type="EMBL" id="JAAXLS010000019">
    <property type="protein sequence ID" value="NKQ56062.1"/>
    <property type="molecule type" value="Genomic_DNA"/>
</dbReference>
<feature type="transmembrane region" description="Helical" evidence="7">
    <location>
        <begin position="23"/>
        <end position="41"/>
    </location>
</feature>
<accession>A0ABX1JCR1</accession>
<evidence type="ECO:0000256" key="3">
    <source>
        <dbReference type="ARBA" id="ARBA00022475"/>
    </source>
</evidence>
<protein>
    <submittedName>
        <fullName evidence="8">DoxX family protein</fullName>
    </submittedName>
</protein>
<evidence type="ECO:0000256" key="6">
    <source>
        <dbReference type="ARBA" id="ARBA00023136"/>
    </source>
</evidence>
<evidence type="ECO:0000256" key="5">
    <source>
        <dbReference type="ARBA" id="ARBA00022989"/>
    </source>
</evidence>
<organism evidence="8 9">
    <name type="scientific">Amycolatopsis acididurans</name>
    <dbReference type="NCBI Taxonomy" id="2724524"/>
    <lineage>
        <taxon>Bacteria</taxon>
        <taxon>Bacillati</taxon>
        <taxon>Actinomycetota</taxon>
        <taxon>Actinomycetes</taxon>
        <taxon>Pseudonocardiales</taxon>
        <taxon>Pseudonocardiaceae</taxon>
        <taxon>Amycolatopsis</taxon>
    </lineage>
</organism>